<dbReference type="Pfam" id="PF00400">
    <property type="entry name" value="WD40"/>
    <property type="match status" value="4"/>
</dbReference>
<dbReference type="Pfam" id="PF23627">
    <property type="entry name" value="LisH_WDR26"/>
    <property type="match status" value="1"/>
</dbReference>
<feature type="region of interest" description="Disordered" evidence="4">
    <location>
        <begin position="1"/>
        <end position="20"/>
    </location>
</feature>
<dbReference type="Gene3D" id="2.130.10.10">
    <property type="entry name" value="YVTN repeat-like/Quinoprotein amine dehydrogenase"/>
    <property type="match status" value="1"/>
</dbReference>
<dbReference type="GO" id="GO:0034657">
    <property type="term" value="C:GID complex"/>
    <property type="evidence" value="ECO:0007669"/>
    <property type="project" value="TreeGrafter"/>
</dbReference>
<protein>
    <submittedName>
        <fullName evidence="6">ARAD1A19426p</fullName>
    </submittedName>
</protein>
<keyword evidence="1 3" id="KW-0853">WD repeat</keyword>
<dbReference type="AlphaFoldDB" id="A0A060SYS9"/>
<dbReference type="InterPro" id="IPR051350">
    <property type="entry name" value="WD_repeat-ST_regulator"/>
</dbReference>
<organism evidence="6">
    <name type="scientific">Blastobotrys adeninivorans</name>
    <name type="common">Yeast</name>
    <name type="synonym">Arxula adeninivorans</name>
    <dbReference type="NCBI Taxonomy" id="409370"/>
    <lineage>
        <taxon>Eukaryota</taxon>
        <taxon>Fungi</taxon>
        <taxon>Dikarya</taxon>
        <taxon>Ascomycota</taxon>
        <taxon>Saccharomycotina</taxon>
        <taxon>Dipodascomycetes</taxon>
        <taxon>Dipodascales</taxon>
        <taxon>Trichomonascaceae</taxon>
        <taxon>Blastobotrys</taxon>
    </lineage>
</organism>
<dbReference type="PANTHER" id="PTHR22838:SF0">
    <property type="entry name" value="WD REPEAT-CONTAINING PROTEIN 26"/>
    <property type="match status" value="1"/>
</dbReference>
<feature type="repeat" description="WD" evidence="3">
    <location>
        <begin position="313"/>
        <end position="347"/>
    </location>
</feature>
<evidence type="ECO:0000256" key="4">
    <source>
        <dbReference type="SAM" id="MobiDB-lite"/>
    </source>
</evidence>
<reference evidence="6" key="1">
    <citation type="submission" date="2014-02" db="EMBL/GenBank/DDBJ databases">
        <authorList>
            <person name="Genoscope - CEA"/>
        </authorList>
    </citation>
    <scope>NUCLEOTIDE SEQUENCE</scope>
    <source>
        <strain evidence="6">LS3</strain>
    </source>
</reference>
<dbReference type="PROSITE" id="PS50082">
    <property type="entry name" value="WD_REPEATS_2"/>
    <property type="match status" value="5"/>
</dbReference>
<evidence type="ECO:0000256" key="1">
    <source>
        <dbReference type="ARBA" id="ARBA00022574"/>
    </source>
</evidence>
<dbReference type="CDD" id="cd00200">
    <property type="entry name" value="WD40"/>
    <property type="match status" value="1"/>
</dbReference>
<evidence type="ECO:0000313" key="6">
    <source>
        <dbReference type="EMBL" id="CDP33873.1"/>
    </source>
</evidence>
<feature type="repeat" description="WD" evidence="3">
    <location>
        <begin position="228"/>
        <end position="269"/>
    </location>
</feature>
<dbReference type="PhylomeDB" id="A0A060SYS9"/>
<dbReference type="EMBL" id="HG937691">
    <property type="protein sequence ID" value="CDP33873.1"/>
    <property type="molecule type" value="Genomic_DNA"/>
</dbReference>
<feature type="repeat" description="WD" evidence="3">
    <location>
        <begin position="480"/>
        <end position="512"/>
    </location>
</feature>
<dbReference type="InterPro" id="IPR019775">
    <property type="entry name" value="WD40_repeat_CS"/>
</dbReference>
<dbReference type="InterPro" id="IPR006595">
    <property type="entry name" value="CTLH_C"/>
</dbReference>
<sequence>MTVMKPNGTESTSSSHGDYHGLDSGQVTRLIIQSLYDLGYSNAAKTLEADSQISIETPQVSQFRTAVHQGDWDGAEKILDGLDISSGTDRVQIKFLMRRQEYLERLETQDTPGALMVLRSKLTPLNCNKEELHNLTKLLMCSPSDLKSTAKWDGSQGTSRSQLFLTLQTFMPPSVTLSPHRLATLLNQSRAHQIHNSNYWMDYQQPWSLYKDFVGDERHFPTVTKHLLQDHQDEVWYLEFSNNGKYLASSSADKTVIVWNVDDNFSVQSVLKGHTEGVICLAWSPDDSMLLTSGQDGKAIIWDPVSGIHLRILHEHKDVVGACSWLPNGREFVTGSPDKQLLLWSVEGDIVHRFPSIRVMNLAVTPDGRRLIVLCNDNVIHFFDLETREKITEIQMNQVLTSVTVSRDSKYALINVKPEEVHLWDLHNYRIVTKYVGQLQKEFVIRSCFGGIEEQFVLSGSQDNYVYVWNRHTAELIETIPGHQGTVNCVRWCPSNSRMFASAGDDGHIRIWGPHI</sequence>
<evidence type="ECO:0000259" key="5">
    <source>
        <dbReference type="PROSITE" id="PS50897"/>
    </source>
</evidence>
<feature type="repeat" description="WD" evidence="3">
    <location>
        <begin position="453"/>
        <end position="479"/>
    </location>
</feature>
<keyword evidence="2" id="KW-0677">Repeat</keyword>
<dbReference type="Pfam" id="PF21889">
    <property type="entry name" value="TPR1-like_2nd"/>
    <property type="match status" value="1"/>
</dbReference>
<dbReference type="GO" id="GO:0043161">
    <property type="term" value="P:proteasome-mediated ubiquitin-dependent protein catabolic process"/>
    <property type="evidence" value="ECO:0007669"/>
    <property type="project" value="TreeGrafter"/>
</dbReference>
<dbReference type="InterPro" id="IPR015943">
    <property type="entry name" value="WD40/YVTN_repeat-like_dom_sf"/>
</dbReference>
<dbReference type="SMART" id="SM00320">
    <property type="entry name" value="WD40"/>
    <property type="match status" value="7"/>
</dbReference>
<dbReference type="PROSITE" id="PS50294">
    <property type="entry name" value="WD_REPEATS_REGION"/>
    <property type="match status" value="4"/>
</dbReference>
<reference evidence="6" key="2">
    <citation type="submission" date="2014-06" db="EMBL/GenBank/DDBJ databases">
        <title>The complete genome of Blastobotrys (Arxula) adeninivorans LS3 - a yeast of biotechnological interest.</title>
        <authorList>
            <person name="Kunze G."/>
            <person name="Gaillardin C."/>
            <person name="Czernicka M."/>
            <person name="Durrens P."/>
            <person name="Martin T."/>
            <person name="Boer E."/>
            <person name="Gabaldon T."/>
            <person name="Cruz J."/>
            <person name="Talla E."/>
            <person name="Marck C."/>
            <person name="Goffeau A."/>
            <person name="Barbe V."/>
            <person name="Baret P."/>
            <person name="Baronian K."/>
            <person name="Beier S."/>
            <person name="Bleykasten C."/>
            <person name="Bode R."/>
            <person name="Casaregola S."/>
            <person name="Despons L."/>
            <person name="Fairhead C."/>
            <person name="Giersberg M."/>
            <person name="Gierski P."/>
            <person name="Hahnel U."/>
            <person name="Hartmann A."/>
            <person name="Jankowska D."/>
            <person name="Jubin C."/>
            <person name="Jung P."/>
            <person name="Lafontaine I."/>
            <person name="Leh-Louis V."/>
            <person name="Lemaire M."/>
            <person name="Marcet-Houben M."/>
            <person name="Mascher M."/>
            <person name="Morel G."/>
            <person name="Richard G.-F."/>
            <person name="Riechen J."/>
            <person name="Sacerdot C."/>
            <person name="Sarkar A."/>
            <person name="Savel G."/>
            <person name="Schacherer J."/>
            <person name="Sherman D."/>
            <person name="Straub M.-L."/>
            <person name="Stein N."/>
            <person name="Thierry A."/>
            <person name="Trautwein-Schult A."/>
            <person name="Westhof E."/>
            <person name="Worch S."/>
            <person name="Dujon B."/>
            <person name="Souciet J.-L."/>
            <person name="Wincker P."/>
            <person name="Scholz U."/>
            <person name="Neuveglise N."/>
        </authorList>
    </citation>
    <scope>NUCLEOTIDE SEQUENCE</scope>
    <source>
        <strain evidence="6">LS3</strain>
    </source>
</reference>
<dbReference type="PROSITE" id="PS00678">
    <property type="entry name" value="WD_REPEATS_1"/>
    <property type="match status" value="1"/>
</dbReference>
<dbReference type="InterPro" id="IPR036322">
    <property type="entry name" value="WD40_repeat_dom_sf"/>
</dbReference>
<dbReference type="PANTHER" id="PTHR22838">
    <property type="entry name" value="WD REPEAT PROTEIN 26-RELATED"/>
    <property type="match status" value="1"/>
</dbReference>
<evidence type="ECO:0000256" key="3">
    <source>
        <dbReference type="PROSITE-ProRule" id="PRU00221"/>
    </source>
</evidence>
<dbReference type="InterPro" id="IPR054080">
    <property type="entry name" value="TPR1-like_2nd"/>
</dbReference>
<feature type="domain" description="CTLH" evidence="5">
    <location>
        <begin position="56"/>
        <end position="113"/>
    </location>
</feature>
<evidence type="ECO:0000256" key="2">
    <source>
        <dbReference type="ARBA" id="ARBA00022737"/>
    </source>
</evidence>
<name>A0A060SYS9_BLAAD</name>
<accession>A0A060SYS9</accession>
<feature type="repeat" description="WD" evidence="3">
    <location>
        <begin position="271"/>
        <end position="303"/>
    </location>
</feature>
<gene>
    <name evidence="6" type="ORF">GNLVRS02_ARAD1A19426g</name>
</gene>
<proteinExistence type="predicted"/>
<dbReference type="InterPro" id="IPR001680">
    <property type="entry name" value="WD40_rpt"/>
</dbReference>
<dbReference type="SUPFAM" id="SSF50978">
    <property type="entry name" value="WD40 repeat-like"/>
    <property type="match status" value="1"/>
</dbReference>
<dbReference type="PROSITE" id="PS50897">
    <property type="entry name" value="CTLH"/>
    <property type="match status" value="1"/>
</dbReference>